<dbReference type="Proteomes" id="UP000521748">
    <property type="component" value="Unassembled WGS sequence"/>
</dbReference>
<organism evidence="3 4">
    <name type="scientific">Psychromicrobium silvestre</name>
    <dbReference type="NCBI Taxonomy" id="1645614"/>
    <lineage>
        <taxon>Bacteria</taxon>
        <taxon>Bacillati</taxon>
        <taxon>Actinomycetota</taxon>
        <taxon>Actinomycetes</taxon>
        <taxon>Micrococcales</taxon>
        <taxon>Micrococcaceae</taxon>
        <taxon>Psychromicrobium</taxon>
    </lineage>
</organism>
<protein>
    <recommendedName>
        <fullName evidence="2">DUF4166 domain-containing protein</fullName>
    </recommendedName>
</protein>
<feature type="region of interest" description="Disordered" evidence="1">
    <location>
        <begin position="214"/>
        <end position="234"/>
    </location>
</feature>
<comment type="caution">
    <text evidence="3">The sequence shown here is derived from an EMBL/GenBank/DDBJ whole genome shotgun (WGS) entry which is preliminary data.</text>
</comment>
<feature type="domain" description="DUF4166" evidence="2">
    <location>
        <begin position="17"/>
        <end position="200"/>
    </location>
</feature>
<gene>
    <name evidence="3" type="ORF">FHU41_001141</name>
</gene>
<accession>A0A7Y9LST6</accession>
<evidence type="ECO:0000259" key="2">
    <source>
        <dbReference type="Pfam" id="PF13761"/>
    </source>
</evidence>
<reference evidence="3 4" key="1">
    <citation type="submission" date="2020-07" db="EMBL/GenBank/DDBJ databases">
        <title>Sequencing the genomes of 1000 actinobacteria strains.</title>
        <authorList>
            <person name="Klenk H.-P."/>
        </authorList>
    </citation>
    <scope>NUCLEOTIDE SEQUENCE [LARGE SCALE GENOMIC DNA]</scope>
    <source>
        <strain evidence="3 4">DSM 102047</strain>
    </source>
</reference>
<feature type="compositionally biased region" description="Low complexity" evidence="1">
    <location>
        <begin position="217"/>
        <end position="228"/>
    </location>
</feature>
<dbReference type="Pfam" id="PF13761">
    <property type="entry name" value="DUF4166"/>
    <property type="match status" value="1"/>
</dbReference>
<dbReference type="EMBL" id="JACBYQ010000001">
    <property type="protein sequence ID" value="NYE94920.1"/>
    <property type="molecule type" value="Genomic_DNA"/>
</dbReference>
<name>A0A7Y9LST6_9MICC</name>
<dbReference type="RefSeq" id="WP_179388630.1">
    <property type="nucleotide sequence ID" value="NZ_JACBYQ010000001.1"/>
</dbReference>
<evidence type="ECO:0000256" key="1">
    <source>
        <dbReference type="SAM" id="MobiDB-lite"/>
    </source>
</evidence>
<keyword evidence="4" id="KW-1185">Reference proteome</keyword>
<dbReference type="InterPro" id="IPR025311">
    <property type="entry name" value="DUF4166"/>
</dbReference>
<dbReference type="AlphaFoldDB" id="A0A7Y9LST6"/>
<proteinExistence type="predicted"/>
<evidence type="ECO:0000313" key="3">
    <source>
        <dbReference type="EMBL" id="NYE94920.1"/>
    </source>
</evidence>
<evidence type="ECO:0000313" key="4">
    <source>
        <dbReference type="Proteomes" id="UP000521748"/>
    </source>
</evidence>
<sequence length="234" mass="26442">MSAGIYAQGLGSDFERLQPELKEYFSLEPGSGHYGVGQGIFDIAGCPQPWLRPLLRLSTEERAFFPEYGTQIPFRVENHAHLDPFGRPSLTTRRELDFPGQRRVFENTTSLLPAGLVDYLGRHRRIVTDLAPSVEADGTLRAISQHSRLFLGRWRLRLPVALDAKAYARQWWDRDSGQHRIQVKVIHPQLGVILLYAGGFDYELHRYPSAEAAAHGVPSSLPSSVQPSRWEVRS</sequence>